<keyword evidence="8" id="KW-1185">Reference proteome</keyword>
<feature type="transmembrane region" description="Helical" evidence="6">
    <location>
        <begin position="231"/>
        <end position="252"/>
    </location>
</feature>
<dbReference type="InterPro" id="IPR002797">
    <property type="entry name" value="Polysacc_synth"/>
</dbReference>
<proteinExistence type="predicted"/>
<name>A0A7G9W856_ALKCA</name>
<organism evidence="7 8">
    <name type="scientific">Alkalicella caledoniensis</name>
    <dbReference type="NCBI Taxonomy" id="2731377"/>
    <lineage>
        <taxon>Bacteria</taxon>
        <taxon>Bacillati</taxon>
        <taxon>Bacillota</taxon>
        <taxon>Clostridia</taxon>
        <taxon>Eubacteriales</taxon>
        <taxon>Proteinivoracaceae</taxon>
        <taxon>Alkalicella</taxon>
    </lineage>
</organism>
<feature type="transmembrane region" description="Helical" evidence="6">
    <location>
        <begin position="12"/>
        <end position="31"/>
    </location>
</feature>
<evidence type="ECO:0000313" key="7">
    <source>
        <dbReference type="EMBL" id="QNO14868.1"/>
    </source>
</evidence>
<evidence type="ECO:0000256" key="1">
    <source>
        <dbReference type="ARBA" id="ARBA00004651"/>
    </source>
</evidence>
<accession>A0A7G9W856</accession>
<dbReference type="PANTHER" id="PTHR30250:SF21">
    <property type="entry name" value="LIPID II FLIPPASE MURJ"/>
    <property type="match status" value="1"/>
</dbReference>
<gene>
    <name evidence="7" type="ORF">HYG86_08820</name>
</gene>
<feature type="transmembrane region" description="Helical" evidence="6">
    <location>
        <begin position="421"/>
        <end position="440"/>
    </location>
</feature>
<dbReference type="Proteomes" id="UP000516160">
    <property type="component" value="Chromosome"/>
</dbReference>
<dbReference type="GO" id="GO:0005886">
    <property type="term" value="C:plasma membrane"/>
    <property type="evidence" value="ECO:0007669"/>
    <property type="project" value="UniProtKB-SubCell"/>
</dbReference>
<keyword evidence="2" id="KW-1003">Cell membrane</keyword>
<dbReference type="PIRSF" id="PIRSF038958">
    <property type="entry name" value="PG_synth_SpoVB"/>
    <property type="match status" value="1"/>
</dbReference>
<dbReference type="KEGG" id="acae:HYG86_08820"/>
<feature type="transmembrane region" description="Helical" evidence="6">
    <location>
        <begin position="157"/>
        <end position="177"/>
    </location>
</feature>
<dbReference type="PANTHER" id="PTHR30250">
    <property type="entry name" value="PST FAMILY PREDICTED COLANIC ACID TRANSPORTER"/>
    <property type="match status" value="1"/>
</dbReference>
<dbReference type="RefSeq" id="WP_213168927.1">
    <property type="nucleotide sequence ID" value="NZ_CP058559.1"/>
</dbReference>
<feature type="transmembrane region" description="Helical" evidence="6">
    <location>
        <begin position="356"/>
        <end position="374"/>
    </location>
</feature>
<feature type="transmembrane region" description="Helical" evidence="6">
    <location>
        <begin position="183"/>
        <end position="210"/>
    </location>
</feature>
<feature type="transmembrane region" description="Helical" evidence="6">
    <location>
        <begin position="84"/>
        <end position="107"/>
    </location>
</feature>
<dbReference type="AlphaFoldDB" id="A0A7G9W856"/>
<dbReference type="EMBL" id="CP058559">
    <property type="protein sequence ID" value="QNO14868.1"/>
    <property type="molecule type" value="Genomic_DNA"/>
</dbReference>
<evidence type="ECO:0000256" key="6">
    <source>
        <dbReference type="SAM" id="Phobius"/>
    </source>
</evidence>
<feature type="transmembrane region" description="Helical" evidence="6">
    <location>
        <begin position="487"/>
        <end position="511"/>
    </location>
</feature>
<evidence type="ECO:0000256" key="4">
    <source>
        <dbReference type="ARBA" id="ARBA00022989"/>
    </source>
</evidence>
<evidence type="ECO:0000256" key="3">
    <source>
        <dbReference type="ARBA" id="ARBA00022692"/>
    </source>
</evidence>
<feature type="transmembrane region" description="Helical" evidence="6">
    <location>
        <begin position="294"/>
        <end position="313"/>
    </location>
</feature>
<feature type="transmembrane region" description="Helical" evidence="6">
    <location>
        <begin position="395"/>
        <end position="415"/>
    </location>
</feature>
<sequence>MSKQDNSFIKGAIILAAAGIFVRIMGAVYRIPLYSILGDTGMGYFQMAYPIYSSLLAISTAGIPVAISKMVAERMANNNVKGAYQVLKIALTLMLITGLTFSLVLYFGAEYWANLMGQPPAMYSLRAISPGIFLVVIMAAFRGFFQGNQTMLPTAISQILEQIIRVATIFYLSWILLPKGVEFAAAGATFGVVTGSLAGVCALLIFFMFYKKDKHDFVLNSELIQQSNKKVLKQMVLLALPITIASLVLPLIQMVDLLIVPLRLNVAGFSQQEAAALYGNLSGAAMPLVNVPTLFTLALAQSLIPSISSANALKNYSGIKSKANLAIKLTLLIGLPSTIGMFVLAEPISIMLYDNIAVAAPLAVACFAVVFLTLHQTTSALLQGLGRTVVPVTNLFIGVIFKMGINYFLTAIPALNIRGPALGTVISYFVSSGLNLYIILKVIGMPFSIKEFVFKPLFTAGSMGAVVYLSYPFLFNVLDGLGMLRERIVISLSVLASVGIGVVVYGILLLVSGTISKEELTNIPKIGNKLVGMLTKLKIYR</sequence>
<comment type="subcellular location">
    <subcellularLocation>
        <location evidence="1">Cell membrane</location>
        <topology evidence="1">Multi-pass membrane protein</topology>
    </subcellularLocation>
</comment>
<feature type="transmembrane region" description="Helical" evidence="6">
    <location>
        <begin position="51"/>
        <end position="72"/>
    </location>
</feature>
<protein>
    <submittedName>
        <fullName evidence="7">Polysaccharide biosynthesis protein</fullName>
    </submittedName>
</protein>
<keyword evidence="5 6" id="KW-0472">Membrane</keyword>
<keyword evidence="4 6" id="KW-1133">Transmembrane helix</keyword>
<feature type="transmembrane region" description="Helical" evidence="6">
    <location>
        <begin position="127"/>
        <end position="145"/>
    </location>
</feature>
<dbReference type="InterPro" id="IPR050833">
    <property type="entry name" value="Poly_Biosynth_Transport"/>
</dbReference>
<evidence type="ECO:0000313" key="8">
    <source>
        <dbReference type="Proteomes" id="UP000516160"/>
    </source>
</evidence>
<dbReference type="CDD" id="cd13124">
    <property type="entry name" value="MATE_SpoVB_like"/>
    <property type="match status" value="1"/>
</dbReference>
<feature type="transmembrane region" description="Helical" evidence="6">
    <location>
        <begin position="452"/>
        <end position="475"/>
    </location>
</feature>
<evidence type="ECO:0000256" key="5">
    <source>
        <dbReference type="ARBA" id="ARBA00023136"/>
    </source>
</evidence>
<evidence type="ECO:0000256" key="2">
    <source>
        <dbReference type="ARBA" id="ARBA00022475"/>
    </source>
</evidence>
<reference evidence="7 8" key="1">
    <citation type="submission" date="2020-07" db="EMBL/GenBank/DDBJ databases">
        <title>Alkalicella. sp. LB2 genome.</title>
        <authorList>
            <person name="Postec A."/>
            <person name="Quemeneur M."/>
        </authorList>
    </citation>
    <scope>NUCLEOTIDE SEQUENCE [LARGE SCALE GENOMIC DNA]</scope>
    <source>
        <strain evidence="7 8">LB2</strain>
    </source>
</reference>
<dbReference type="Pfam" id="PF01943">
    <property type="entry name" value="Polysacc_synt"/>
    <property type="match status" value="1"/>
</dbReference>
<dbReference type="InterPro" id="IPR024923">
    <property type="entry name" value="PG_synth_SpoVB"/>
</dbReference>
<keyword evidence="3 6" id="KW-0812">Transmembrane</keyword>
<feature type="transmembrane region" description="Helical" evidence="6">
    <location>
        <begin position="325"/>
        <end position="344"/>
    </location>
</feature>